<evidence type="ECO:0000256" key="8">
    <source>
        <dbReference type="ARBA" id="ARBA00022842"/>
    </source>
</evidence>
<reference evidence="14" key="1">
    <citation type="journal article" date="2019" name="Nat. Commun.">
        <title>Expansion of phycobilisome linker gene families in mesophilic red algae.</title>
        <authorList>
            <person name="Lee J."/>
            <person name="Kim D."/>
            <person name="Bhattacharya D."/>
            <person name="Yoon H.S."/>
        </authorList>
    </citation>
    <scope>NUCLEOTIDE SEQUENCE [LARGE SCALE GENOMIC DNA]</scope>
    <source>
        <strain evidence="14">CCMP 1328</strain>
    </source>
</reference>
<comment type="catalytic activity">
    <reaction evidence="10">
        <text>L-threonyl-[protein] + FAD = FMN-L-threonyl-[protein] + AMP + H(+)</text>
        <dbReference type="Rhea" id="RHEA:36847"/>
        <dbReference type="Rhea" id="RHEA-COMP:11060"/>
        <dbReference type="Rhea" id="RHEA-COMP:11061"/>
        <dbReference type="ChEBI" id="CHEBI:15378"/>
        <dbReference type="ChEBI" id="CHEBI:30013"/>
        <dbReference type="ChEBI" id="CHEBI:57692"/>
        <dbReference type="ChEBI" id="CHEBI:74257"/>
        <dbReference type="ChEBI" id="CHEBI:456215"/>
        <dbReference type="EC" id="2.7.1.180"/>
    </reaction>
</comment>
<dbReference type="EMBL" id="VRMN01000001">
    <property type="protein sequence ID" value="KAA8498998.1"/>
    <property type="molecule type" value="Genomic_DNA"/>
</dbReference>
<evidence type="ECO:0000313" key="13">
    <source>
        <dbReference type="EMBL" id="KAA8498998.1"/>
    </source>
</evidence>
<sequence>MGNCLSASEPSAAASGKQADKPSSPTPVKKNTDAVPKASGPERPAAKKVQAAPVVDSTSSASYSANGGSELFGLFAKKDEEDKTFSLLGAKKSKVRLAQHGFDDSAAAADAQAPHISVLEGEAMTMWYRVIVASASTPIDEKSVQQCIDSVFALVDSKFNNWNPNSEINQLNALKAKKKMDASPEMHQLFALIDNVHTLSDGRFDPTVDPLIKIWTKSLVEYGHPCSSQDTSHLKFALGWKTKVTRKNLSVMLENSNTSIDLCGIVKGYAVDEILTRIQNARWVGNNKISIYVDWAGDIRSIGMHPTGRPWRSAVMQPPELKRLFDLWASDRMDLAVSEKDVQFFVDFPDSHGGAALATSGDYFRIQKFGYHHIYDITNHTPLKAGVGSLASVSVLASDCTIADSLATAGMTCGTVKAASAFFDGLMKSQPDTLLGYCLIGRSNGDVKYTSVFKRHNDYLESHGVKTKASDVSPAPGSLIGVEPAALKKRNTDSNKALFPAVLNQLPRTLCVVGVNQSGGKPFVTGVCGSVASCSLSPPSFSLLVDPSVLPVAVGTELHVAYLNENTRELVEVSTNNSSSFVDWALKPGVQCKDAKDWQKMFGKVCAGMLGTVVKVESVDAHCAVAIVNPSSFTLMPKSGARLHAIGSRLVSGPIVAEKYICDSVAIEEDERLKRLMRSNRSPVCVVSVSSADGRAHALTASSVRTEPRTGASFAFNIQKGSVFRSSLGFEGSRVALHWLHPVQESLAEYHTKSVTLDTSRADSLSNVVSRDEMGSGWPPVIAGCAAVLICTVVCVTDAGDHLVYVCRATHVPEDLGTGVFLTYGNGNYSVLEG</sequence>
<accession>A0A5J4Z706</accession>
<proteinExistence type="predicted"/>
<evidence type="ECO:0000256" key="1">
    <source>
        <dbReference type="ARBA" id="ARBA00001946"/>
    </source>
</evidence>
<name>A0A5J4Z706_PORPP</name>
<evidence type="ECO:0000256" key="5">
    <source>
        <dbReference type="ARBA" id="ARBA00022679"/>
    </source>
</evidence>
<keyword evidence="5 13" id="KW-0808">Transferase</keyword>
<feature type="region of interest" description="Disordered" evidence="11">
    <location>
        <begin position="1"/>
        <end position="64"/>
    </location>
</feature>
<keyword evidence="6" id="KW-0479">Metal-binding</keyword>
<dbReference type="GO" id="GO:0010181">
    <property type="term" value="F:FMN binding"/>
    <property type="evidence" value="ECO:0007669"/>
    <property type="project" value="InterPro"/>
</dbReference>
<keyword evidence="14" id="KW-1185">Reference proteome</keyword>
<evidence type="ECO:0000256" key="7">
    <source>
        <dbReference type="ARBA" id="ARBA00022827"/>
    </source>
</evidence>
<dbReference type="InterPro" id="IPR024932">
    <property type="entry name" value="ApbE"/>
</dbReference>
<evidence type="ECO:0000256" key="6">
    <source>
        <dbReference type="ARBA" id="ARBA00022723"/>
    </source>
</evidence>
<dbReference type="InterPro" id="IPR012349">
    <property type="entry name" value="Split_barrel_FMN-bd"/>
</dbReference>
<feature type="domain" description="Flavin reductase like" evidence="12">
    <location>
        <begin position="677"/>
        <end position="831"/>
    </location>
</feature>
<dbReference type="AlphaFoldDB" id="A0A5J4Z706"/>
<dbReference type="GO" id="GO:0016740">
    <property type="term" value="F:transferase activity"/>
    <property type="evidence" value="ECO:0007669"/>
    <property type="project" value="UniProtKB-KW"/>
</dbReference>
<dbReference type="EC" id="2.7.1.180" evidence="2"/>
<dbReference type="InterPro" id="IPR003374">
    <property type="entry name" value="ApbE-like_sf"/>
</dbReference>
<protein>
    <recommendedName>
        <fullName evidence="3">FAD:protein FMN transferase</fullName>
        <ecNumber evidence="2">2.7.1.180</ecNumber>
    </recommendedName>
    <alternativeName>
        <fullName evidence="9">Flavin transferase</fullName>
    </alternativeName>
</protein>
<evidence type="ECO:0000256" key="3">
    <source>
        <dbReference type="ARBA" id="ARBA00016337"/>
    </source>
</evidence>
<dbReference type="Gene3D" id="3.10.520.10">
    <property type="entry name" value="ApbE-like domains"/>
    <property type="match status" value="1"/>
</dbReference>
<comment type="cofactor">
    <cofactor evidence="1">
        <name>Mg(2+)</name>
        <dbReference type="ChEBI" id="CHEBI:18420"/>
    </cofactor>
</comment>
<dbReference type="PANTHER" id="PTHR30040:SF2">
    <property type="entry name" value="FAD:PROTEIN FMN TRANSFERASE"/>
    <property type="match status" value="1"/>
</dbReference>
<dbReference type="Pfam" id="PF02424">
    <property type="entry name" value="ApbE"/>
    <property type="match status" value="1"/>
</dbReference>
<dbReference type="PANTHER" id="PTHR30040">
    <property type="entry name" value="THIAMINE BIOSYNTHESIS LIPOPROTEIN APBE"/>
    <property type="match status" value="1"/>
</dbReference>
<dbReference type="InterPro" id="IPR002563">
    <property type="entry name" value="Flavin_Rdtase-like_dom"/>
</dbReference>
<dbReference type="Proteomes" id="UP000324585">
    <property type="component" value="Unassembled WGS sequence"/>
</dbReference>
<organism evidence="13 14">
    <name type="scientific">Porphyridium purpureum</name>
    <name type="common">Red alga</name>
    <name type="synonym">Porphyridium cruentum</name>
    <dbReference type="NCBI Taxonomy" id="35688"/>
    <lineage>
        <taxon>Eukaryota</taxon>
        <taxon>Rhodophyta</taxon>
        <taxon>Bangiophyceae</taxon>
        <taxon>Porphyridiales</taxon>
        <taxon>Porphyridiaceae</taxon>
        <taxon>Porphyridium</taxon>
    </lineage>
</organism>
<evidence type="ECO:0000256" key="2">
    <source>
        <dbReference type="ARBA" id="ARBA00011955"/>
    </source>
</evidence>
<dbReference type="SMART" id="SM00903">
    <property type="entry name" value="Flavin_Reduct"/>
    <property type="match status" value="1"/>
</dbReference>
<evidence type="ECO:0000313" key="14">
    <source>
        <dbReference type="Proteomes" id="UP000324585"/>
    </source>
</evidence>
<keyword evidence="7" id="KW-0274">FAD</keyword>
<dbReference type="Gene3D" id="2.30.110.10">
    <property type="entry name" value="Electron Transport, Fmn-binding Protein, Chain A"/>
    <property type="match status" value="1"/>
</dbReference>
<evidence type="ECO:0000259" key="12">
    <source>
        <dbReference type="SMART" id="SM00903"/>
    </source>
</evidence>
<evidence type="ECO:0000256" key="4">
    <source>
        <dbReference type="ARBA" id="ARBA00022630"/>
    </source>
</evidence>
<keyword evidence="4" id="KW-0285">Flavoprotein</keyword>
<dbReference type="Pfam" id="PF01613">
    <property type="entry name" value="Flavin_Reduct"/>
    <property type="match status" value="1"/>
</dbReference>
<dbReference type="OrthoDB" id="5985at2759"/>
<evidence type="ECO:0000256" key="9">
    <source>
        <dbReference type="ARBA" id="ARBA00031306"/>
    </source>
</evidence>
<gene>
    <name evidence="13" type="ORF">FVE85_6583</name>
</gene>
<evidence type="ECO:0000256" key="10">
    <source>
        <dbReference type="ARBA" id="ARBA00048540"/>
    </source>
</evidence>
<comment type="caution">
    <text evidence="13">The sequence shown here is derived from an EMBL/GenBank/DDBJ whole genome shotgun (WGS) entry which is preliminary data.</text>
</comment>
<evidence type="ECO:0000256" key="11">
    <source>
        <dbReference type="SAM" id="MobiDB-lite"/>
    </source>
</evidence>
<dbReference type="SUPFAM" id="SSF50475">
    <property type="entry name" value="FMN-binding split barrel"/>
    <property type="match status" value="1"/>
</dbReference>
<dbReference type="SUPFAM" id="SSF143631">
    <property type="entry name" value="ApbE-like"/>
    <property type="match status" value="1"/>
</dbReference>
<keyword evidence="8" id="KW-0460">Magnesium</keyword>
<dbReference type="GO" id="GO:0046872">
    <property type="term" value="F:metal ion binding"/>
    <property type="evidence" value="ECO:0007669"/>
    <property type="project" value="UniProtKB-KW"/>
</dbReference>